<dbReference type="Gene3D" id="3.40.190.10">
    <property type="entry name" value="Periplasmic binding protein-like II"/>
    <property type="match status" value="2"/>
</dbReference>
<evidence type="ECO:0000256" key="3">
    <source>
        <dbReference type="ARBA" id="ARBA00023125"/>
    </source>
</evidence>
<feature type="domain" description="HTH lysR-type" evidence="5">
    <location>
        <begin position="14"/>
        <end position="69"/>
    </location>
</feature>
<reference evidence="6 7" key="2">
    <citation type="submission" date="2020-08" db="EMBL/GenBank/DDBJ databases">
        <title>Stappia taiwanensis sp. nov., isolated from a coastal thermal spring.</title>
        <authorList>
            <person name="Kampfer P."/>
        </authorList>
    </citation>
    <scope>NUCLEOTIDE SEQUENCE [LARGE SCALE GENOMIC DNA]</scope>
    <source>
        <strain evidence="6 7">DSM 23284</strain>
    </source>
</reference>
<evidence type="ECO:0000256" key="1">
    <source>
        <dbReference type="ARBA" id="ARBA00009437"/>
    </source>
</evidence>
<protein>
    <submittedName>
        <fullName evidence="6">LysR family transcriptional regulator</fullName>
    </submittedName>
</protein>
<dbReference type="PANTHER" id="PTHR30579:SF7">
    <property type="entry name" value="HTH-TYPE TRANSCRIPTIONAL REGULATOR LRHA-RELATED"/>
    <property type="match status" value="1"/>
</dbReference>
<dbReference type="PANTHER" id="PTHR30579">
    <property type="entry name" value="TRANSCRIPTIONAL REGULATOR"/>
    <property type="match status" value="1"/>
</dbReference>
<dbReference type="InterPro" id="IPR000847">
    <property type="entry name" value="LysR_HTH_N"/>
</dbReference>
<dbReference type="GO" id="GO:0003677">
    <property type="term" value="F:DNA binding"/>
    <property type="evidence" value="ECO:0007669"/>
    <property type="project" value="UniProtKB-KW"/>
</dbReference>
<evidence type="ECO:0000313" key="7">
    <source>
        <dbReference type="Proteomes" id="UP000559404"/>
    </source>
</evidence>
<keyword evidence="4" id="KW-0804">Transcription</keyword>
<dbReference type="Pfam" id="PF03466">
    <property type="entry name" value="LysR_substrate"/>
    <property type="match status" value="1"/>
</dbReference>
<dbReference type="RefSeq" id="WP_181761365.1">
    <property type="nucleotide sequence ID" value="NZ_BMCR01000001.1"/>
</dbReference>
<dbReference type="InterPro" id="IPR036390">
    <property type="entry name" value="WH_DNA-bd_sf"/>
</dbReference>
<dbReference type="Proteomes" id="UP000559404">
    <property type="component" value="Unassembled WGS sequence"/>
</dbReference>
<dbReference type="InterPro" id="IPR036388">
    <property type="entry name" value="WH-like_DNA-bd_sf"/>
</dbReference>
<sequence>MDNLPGKGAPLVEMDLYRTFLAIAETGGFTKAAEAVGRTPSAVSMQIKKLEGLLGVSVFAREGRSVRLTAEGEALLGYARRILMLNDEAVSLFRAPAVEGEVRFGAPSDFGTRFLPNILTRFARSHPAVNVDVHLDGSPPLLQKLKDRQLDLILYTARPDSELARGGEIVYTEPLVWAGLEGGVAYSRDPVPLALSVSGCPWRKAARAALDKAAHPYRIAYQSFHSAGQEAALLADLAIAPFPASVVEPPLQRFGRRHGLPEIGTYHLILKEAGKTGKATDAFANHVIACFGEMMHGQVGDDDEADISKKD</sequence>
<dbReference type="FunFam" id="1.10.10.10:FF:000001">
    <property type="entry name" value="LysR family transcriptional regulator"/>
    <property type="match status" value="1"/>
</dbReference>
<keyword evidence="7" id="KW-1185">Reference proteome</keyword>
<dbReference type="Gene3D" id="1.10.10.10">
    <property type="entry name" value="Winged helix-like DNA-binding domain superfamily/Winged helix DNA-binding domain"/>
    <property type="match status" value="1"/>
</dbReference>
<dbReference type="InterPro" id="IPR050176">
    <property type="entry name" value="LTTR"/>
</dbReference>
<gene>
    <name evidence="6" type="ORF">H1W37_16050</name>
</gene>
<comment type="similarity">
    <text evidence="1">Belongs to the LysR transcriptional regulatory family.</text>
</comment>
<dbReference type="SUPFAM" id="SSF46785">
    <property type="entry name" value="Winged helix' DNA-binding domain"/>
    <property type="match status" value="1"/>
</dbReference>
<dbReference type="GO" id="GO:0003700">
    <property type="term" value="F:DNA-binding transcription factor activity"/>
    <property type="evidence" value="ECO:0007669"/>
    <property type="project" value="InterPro"/>
</dbReference>
<dbReference type="InterPro" id="IPR005119">
    <property type="entry name" value="LysR_subst-bd"/>
</dbReference>
<dbReference type="EMBL" id="JACEON010000016">
    <property type="protein sequence ID" value="MBA4613174.1"/>
    <property type="molecule type" value="Genomic_DNA"/>
</dbReference>
<organism evidence="6 7">
    <name type="scientific">Stappia taiwanensis</name>
    <dbReference type="NCBI Taxonomy" id="992267"/>
    <lineage>
        <taxon>Bacteria</taxon>
        <taxon>Pseudomonadati</taxon>
        <taxon>Pseudomonadota</taxon>
        <taxon>Alphaproteobacteria</taxon>
        <taxon>Hyphomicrobiales</taxon>
        <taxon>Stappiaceae</taxon>
        <taxon>Stappia</taxon>
    </lineage>
</organism>
<evidence type="ECO:0000256" key="4">
    <source>
        <dbReference type="ARBA" id="ARBA00023163"/>
    </source>
</evidence>
<evidence type="ECO:0000259" key="5">
    <source>
        <dbReference type="PROSITE" id="PS50931"/>
    </source>
</evidence>
<name>A0A838Y1U5_9HYPH</name>
<reference evidence="6 7" key="1">
    <citation type="submission" date="2020-07" db="EMBL/GenBank/DDBJ databases">
        <authorList>
            <person name="Li M."/>
        </authorList>
    </citation>
    <scope>NUCLEOTIDE SEQUENCE [LARGE SCALE GENOMIC DNA]</scope>
    <source>
        <strain evidence="6 7">DSM 23284</strain>
    </source>
</reference>
<accession>A0A838Y1U5</accession>
<evidence type="ECO:0000313" key="6">
    <source>
        <dbReference type="EMBL" id="MBA4613174.1"/>
    </source>
</evidence>
<keyword evidence="3" id="KW-0238">DNA-binding</keyword>
<dbReference type="Pfam" id="PF00126">
    <property type="entry name" value="HTH_1"/>
    <property type="match status" value="1"/>
</dbReference>
<proteinExistence type="inferred from homology"/>
<comment type="caution">
    <text evidence="6">The sequence shown here is derived from an EMBL/GenBank/DDBJ whole genome shotgun (WGS) entry which is preliminary data.</text>
</comment>
<dbReference type="SUPFAM" id="SSF53850">
    <property type="entry name" value="Periplasmic binding protein-like II"/>
    <property type="match status" value="1"/>
</dbReference>
<keyword evidence="2" id="KW-0805">Transcription regulation</keyword>
<dbReference type="AlphaFoldDB" id="A0A838Y1U5"/>
<dbReference type="PROSITE" id="PS50931">
    <property type="entry name" value="HTH_LYSR"/>
    <property type="match status" value="1"/>
</dbReference>
<evidence type="ECO:0000256" key="2">
    <source>
        <dbReference type="ARBA" id="ARBA00023015"/>
    </source>
</evidence>